<dbReference type="PROSITE" id="PS51257">
    <property type="entry name" value="PROKAR_LIPOPROTEIN"/>
    <property type="match status" value="1"/>
</dbReference>
<gene>
    <name evidence="1" type="ORF">S01H1_35739</name>
</gene>
<protein>
    <submittedName>
        <fullName evidence="1">Uncharacterized protein</fullName>
    </submittedName>
</protein>
<accession>X0WKN3</accession>
<comment type="caution">
    <text evidence="1">The sequence shown here is derived from an EMBL/GenBank/DDBJ whole genome shotgun (WGS) entry which is preliminary data.</text>
</comment>
<organism evidence="1">
    <name type="scientific">marine sediment metagenome</name>
    <dbReference type="NCBI Taxonomy" id="412755"/>
    <lineage>
        <taxon>unclassified sequences</taxon>
        <taxon>metagenomes</taxon>
        <taxon>ecological metagenomes</taxon>
    </lineage>
</organism>
<name>X0WKN3_9ZZZZ</name>
<dbReference type="AlphaFoldDB" id="X0WKN3"/>
<proteinExistence type="predicted"/>
<evidence type="ECO:0000313" key="1">
    <source>
        <dbReference type="EMBL" id="GAG13256.1"/>
    </source>
</evidence>
<reference evidence="1" key="1">
    <citation type="journal article" date="2014" name="Front. Microbiol.">
        <title>High frequency of phylogenetically diverse reductive dehalogenase-homologous genes in deep subseafloor sedimentary metagenomes.</title>
        <authorList>
            <person name="Kawai M."/>
            <person name="Futagami T."/>
            <person name="Toyoda A."/>
            <person name="Takaki Y."/>
            <person name="Nishi S."/>
            <person name="Hori S."/>
            <person name="Arai W."/>
            <person name="Tsubouchi T."/>
            <person name="Morono Y."/>
            <person name="Uchiyama I."/>
            <person name="Ito T."/>
            <person name="Fujiyama A."/>
            <person name="Inagaki F."/>
            <person name="Takami H."/>
        </authorList>
    </citation>
    <scope>NUCLEOTIDE SEQUENCE</scope>
    <source>
        <strain evidence="1">Expedition CK06-06</strain>
    </source>
</reference>
<dbReference type="EMBL" id="BARS01022345">
    <property type="protein sequence ID" value="GAG13256.1"/>
    <property type="molecule type" value="Genomic_DNA"/>
</dbReference>
<sequence length="60" mass="6270">MKPLTCLFTLVALLLSGCVVKNSTILACAAACGEPPYSVTYDRCQCVAPCTETDEATDAP</sequence>